<reference evidence="1" key="2">
    <citation type="journal article" date="2015" name="Fish Shellfish Immunol.">
        <title>Early steps in the European eel (Anguilla anguilla)-Vibrio vulnificus interaction in the gills: Role of the RtxA13 toxin.</title>
        <authorList>
            <person name="Callol A."/>
            <person name="Pajuelo D."/>
            <person name="Ebbesson L."/>
            <person name="Teles M."/>
            <person name="MacKenzie S."/>
            <person name="Amaro C."/>
        </authorList>
    </citation>
    <scope>NUCLEOTIDE SEQUENCE</scope>
</reference>
<reference evidence="1" key="1">
    <citation type="submission" date="2014-11" db="EMBL/GenBank/DDBJ databases">
        <authorList>
            <person name="Amaro Gonzalez C."/>
        </authorList>
    </citation>
    <scope>NUCLEOTIDE SEQUENCE</scope>
</reference>
<evidence type="ECO:0000313" key="1">
    <source>
        <dbReference type="EMBL" id="JAI08177.1"/>
    </source>
</evidence>
<dbReference type="EMBL" id="GBXM01000401">
    <property type="protein sequence ID" value="JAI08177.1"/>
    <property type="molecule type" value="Transcribed_RNA"/>
</dbReference>
<accession>A0A0E9Y0G6</accession>
<sequence length="38" mass="4142">MDCATWSSWGEKISIILMLGGAPGAYDKGELQKEKIIT</sequence>
<organism evidence="1">
    <name type="scientific">Anguilla anguilla</name>
    <name type="common">European freshwater eel</name>
    <name type="synonym">Muraena anguilla</name>
    <dbReference type="NCBI Taxonomy" id="7936"/>
    <lineage>
        <taxon>Eukaryota</taxon>
        <taxon>Metazoa</taxon>
        <taxon>Chordata</taxon>
        <taxon>Craniata</taxon>
        <taxon>Vertebrata</taxon>
        <taxon>Euteleostomi</taxon>
        <taxon>Actinopterygii</taxon>
        <taxon>Neopterygii</taxon>
        <taxon>Teleostei</taxon>
        <taxon>Anguilliformes</taxon>
        <taxon>Anguillidae</taxon>
        <taxon>Anguilla</taxon>
    </lineage>
</organism>
<name>A0A0E9Y0G6_ANGAN</name>
<protein>
    <submittedName>
        <fullName evidence="1">Uncharacterized protein</fullName>
    </submittedName>
</protein>
<dbReference type="AlphaFoldDB" id="A0A0E9Y0G6"/>
<proteinExistence type="predicted"/>